<dbReference type="PANTHER" id="PTHR42904">
    <property type="entry name" value="NUDIX HYDROLASE, NUDC SUBFAMILY"/>
    <property type="match status" value="1"/>
</dbReference>
<dbReference type="InterPro" id="IPR015376">
    <property type="entry name" value="Znr_NADH_PPase"/>
</dbReference>
<dbReference type="Proteomes" id="UP001473302">
    <property type="component" value="Unassembled WGS sequence"/>
</dbReference>
<gene>
    <name evidence="12" type="ORF">MFLAVUS_001136</name>
</gene>
<comment type="cofactor">
    <cofactor evidence="1">
        <name>Mg(2+)</name>
        <dbReference type="ChEBI" id="CHEBI:18420"/>
    </cofactor>
</comment>
<evidence type="ECO:0000256" key="1">
    <source>
        <dbReference type="ARBA" id="ARBA00001946"/>
    </source>
</evidence>
<dbReference type="InterPro" id="IPR000086">
    <property type="entry name" value="NUDIX_hydrolase_dom"/>
</dbReference>
<dbReference type="Gene3D" id="3.90.79.10">
    <property type="entry name" value="Nucleoside Triphosphate Pyrophosphohydrolase"/>
    <property type="match status" value="1"/>
</dbReference>
<evidence type="ECO:0000256" key="2">
    <source>
        <dbReference type="ARBA" id="ARBA00001947"/>
    </source>
</evidence>
<dbReference type="EC" id="3.6.1.22" evidence="4"/>
<evidence type="ECO:0000256" key="7">
    <source>
        <dbReference type="ARBA" id="ARBA00022842"/>
    </source>
</evidence>
<dbReference type="InterPro" id="IPR002110">
    <property type="entry name" value="Ankyrin_rpt"/>
</dbReference>
<evidence type="ECO:0000256" key="9">
    <source>
        <dbReference type="ARBA" id="ARBA00023679"/>
    </source>
</evidence>
<dbReference type="Pfam" id="PF09297">
    <property type="entry name" value="Zn_ribbon_NUD"/>
    <property type="match status" value="1"/>
</dbReference>
<dbReference type="SUPFAM" id="SSF55811">
    <property type="entry name" value="Nudix"/>
    <property type="match status" value="1"/>
</dbReference>
<feature type="repeat" description="ANK" evidence="10">
    <location>
        <begin position="33"/>
        <end position="65"/>
    </location>
</feature>
<comment type="cofactor">
    <cofactor evidence="2">
        <name>Zn(2+)</name>
        <dbReference type="ChEBI" id="CHEBI:29105"/>
    </cofactor>
</comment>
<name>A0ABP9YLL6_9FUNG</name>
<keyword evidence="8" id="KW-0520">NAD</keyword>
<dbReference type="SMART" id="SM00248">
    <property type="entry name" value="ANK"/>
    <property type="match status" value="2"/>
</dbReference>
<evidence type="ECO:0000256" key="4">
    <source>
        <dbReference type="ARBA" id="ARBA00012381"/>
    </source>
</evidence>
<comment type="catalytic activity">
    <reaction evidence="9">
        <text>a 5'-end NAD(+)-phospho-ribonucleoside in mRNA + H2O = a 5'-end phospho-adenosine-phospho-ribonucleoside in mRNA + beta-nicotinamide D-ribonucleotide + 2 H(+)</text>
        <dbReference type="Rhea" id="RHEA:60876"/>
        <dbReference type="Rhea" id="RHEA-COMP:15698"/>
        <dbReference type="Rhea" id="RHEA-COMP:15719"/>
        <dbReference type="ChEBI" id="CHEBI:14649"/>
        <dbReference type="ChEBI" id="CHEBI:15377"/>
        <dbReference type="ChEBI" id="CHEBI:15378"/>
        <dbReference type="ChEBI" id="CHEBI:144029"/>
        <dbReference type="ChEBI" id="CHEBI:144051"/>
    </reaction>
    <physiologicalReaction direction="left-to-right" evidence="9">
        <dbReference type="Rhea" id="RHEA:60877"/>
    </physiologicalReaction>
</comment>
<sequence>MSSDSRNVFEAAAAGDVKFLEKNIKLLNERNERGWTPLHFAARFGQMQVVTFLKEHYVNLTHVNNEGKTASQVATFWGNDEIAKLLTTEKPDTTIVTSTSPYPDNYTAIFAGKYLIIEYGWNRGKPDILAPLARSSKSNYIVLNELKALYNEDGDIHYVKYDQVASIVDRVFTTDGFNKTNTDTILVFMGIDEREGADGHAYWALDVTPKGRNEAEYMKLIQGFESNSLEFIPTLPRAFIMDKNVSSMIAQAAAMVDWNARNMFCAACGKRTVLEEAGHKRSCISDPQQETKCISHTGIQNFAYPRTDAVVIVCIVHPSGDKILLGRNKRWPKKMFSCISGFVEAAETLEEAVRREAYEEAGVIIDRVAYHSSQPWPFPNSLMLGFLAEAASTEINTEFDQELESAVWYTRSEVISALNGEPNAVFSMAPKGSLAFTLVSSWINDKKWQPNNAKM</sequence>
<dbReference type="Pfam" id="PF00293">
    <property type="entry name" value="NUDIX"/>
    <property type="match status" value="1"/>
</dbReference>
<accession>A0ABP9YLL6</accession>
<organism evidence="12 13">
    <name type="scientific">Mucor flavus</name>
    <dbReference type="NCBI Taxonomy" id="439312"/>
    <lineage>
        <taxon>Eukaryota</taxon>
        <taxon>Fungi</taxon>
        <taxon>Fungi incertae sedis</taxon>
        <taxon>Mucoromycota</taxon>
        <taxon>Mucoromycotina</taxon>
        <taxon>Mucoromycetes</taxon>
        <taxon>Mucorales</taxon>
        <taxon>Mucorineae</taxon>
        <taxon>Mucoraceae</taxon>
        <taxon>Mucor</taxon>
    </lineage>
</organism>
<evidence type="ECO:0000256" key="8">
    <source>
        <dbReference type="ARBA" id="ARBA00023027"/>
    </source>
</evidence>
<dbReference type="Gene3D" id="3.90.79.20">
    <property type="match status" value="1"/>
</dbReference>
<dbReference type="InterPro" id="IPR015797">
    <property type="entry name" value="NUDIX_hydrolase-like_dom_sf"/>
</dbReference>
<dbReference type="PROSITE" id="PS00893">
    <property type="entry name" value="NUDIX_BOX"/>
    <property type="match status" value="1"/>
</dbReference>
<dbReference type="EMBL" id="BAABUK010000003">
    <property type="protein sequence ID" value="GAA5807759.1"/>
    <property type="molecule type" value="Genomic_DNA"/>
</dbReference>
<keyword evidence="13" id="KW-1185">Reference proteome</keyword>
<evidence type="ECO:0000256" key="5">
    <source>
        <dbReference type="ARBA" id="ARBA00022723"/>
    </source>
</evidence>
<dbReference type="PROSITE" id="PS51462">
    <property type="entry name" value="NUDIX"/>
    <property type="match status" value="1"/>
</dbReference>
<reference evidence="12 13" key="1">
    <citation type="submission" date="2024-04" db="EMBL/GenBank/DDBJ databases">
        <title>genome sequences of Mucor flavus KT1a and Helicostylum pulchrum KT1b strains isolated from the surface of a dry-aged beef.</title>
        <authorList>
            <person name="Toyotome T."/>
            <person name="Hosono M."/>
            <person name="Torimaru M."/>
            <person name="Fukuda K."/>
            <person name="Mikami N."/>
        </authorList>
    </citation>
    <scope>NUCLEOTIDE SEQUENCE [LARGE SCALE GENOMIC DNA]</scope>
    <source>
        <strain evidence="12 13">KT1a</strain>
    </source>
</reference>
<feature type="domain" description="Nudix hydrolase" evidence="11">
    <location>
        <begin position="305"/>
        <end position="431"/>
    </location>
</feature>
<comment type="caution">
    <text evidence="12">The sequence shown here is derived from an EMBL/GenBank/DDBJ whole genome shotgun (WGS) entry which is preliminary data.</text>
</comment>
<keyword evidence="5" id="KW-0479">Metal-binding</keyword>
<dbReference type="PROSITE" id="PS50297">
    <property type="entry name" value="ANK_REP_REGION"/>
    <property type="match status" value="1"/>
</dbReference>
<dbReference type="NCBIfam" id="NF001299">
    <property type="entry name" value="PRK00241.1"/>
    <property type="match status" value="1"/>
</dbReference>
<evidence type="ECO:0000256" key="10">
    <source>
        <dbReference type="PROSITE-ProRule" id="PRU00023"/>
    </source>
</evidence>
<dbReference type="CDD" id="cd03429">
    <property type="entry name" value="NUDIX_NADH_pyrophosphatase_Nudt13"/>
    <property type="match status" value="1"/>
</dbReference>
<dbReference type="InterPro" id="IPR050241">
    <property type="entry name" value="NAD-cap_RNA_hydrolase_NudC"/>
</dbReference>
<evidence type="ECO:0000313" key="13">
    <source>
        <dbReference type="Proteomes" id="UP001473302"/>
    </source>
</evidence>
<dbReference type="Gene3D" id="1.25.40.20">
    <property type="entry name" value="Ankyrin repeat-containing domain"/>
    <property type="match status" value="1"/>
</dbReference>
<dbReference type="PANTHER" id="PTHR42904:SF6">
    <property type="entry name" value="NAD-CAPPED RNA HYDROLASE NUDT12"/>
    <property type="match status" value="1"/>
</dbReference>
<proteinExistence type="inferred from homology"/>
<dbReference type="SUPFAM" id="SSF48403">
    <property type="entry name" value="Ankyrin repeat"/>
    <property type="match status" value="1"/>
</dbReference>
<keyword evidence="10" id="KW-0040">ANK repeat</keyword>
<protein>
    <recommendedName>
        <fullName evidence="4">NAD(+) diphosphatase</fullName>
        <ecNumber evidence="4">3.6.1.22</ecNumber>
    </recommendedName>
</protein>
<dbReference type="Pfam" id="PF12796">
    <property type="entry name" value="Ank_2"/>
    <property type="match status" value="1"/>
</dbReference>
<evidence type="ECO:0000313" key="12">
    <source>
        <dbReference type="EMBL" id="GAA5807759.1"/>
    </source>
</evidence>
<evidence type="ECO:0000256" key="6">
    <source>
        <dbReference type="ARBA" id="ARBA00022801"/>
    </source>
</evidence>
<evidence type="ECO:0000256" key="3">
    <source>
        <dbReference type="ARBA" id="ARBA00009595"/>
    </source>
</evidence>
<dbReference type="InterPro" id="IPR020084">
    <property type="entry name" value="NUDIX_hydrolase_CS"/>
</dbReference>
<dbReference type="InterPro" id="IPR049734">
    <property type="entry name" value="NudC-like_C"/>
</dbReference>
<keyword evidence="6" id="KW-0378">Hydrolase</keyword>
<dbReference type="InterPro" id="IPR036770">
    <property type="entry name" value="Ankyrin_rpt-contain_sf"/>
</dbReference>
<evidence type="ECO:0000259" key="11">
    <source>
        <dbReference type="PROSITE" id="PS51462"/>
    </source>
</evidence>
<keyword evidence="7" id="KW-0460">Magnesium</keyword>
<comment type="similarity">
    <text evidence="3">Belongs to the Nudix hydrolase family. NudC subfamily.</text>
</comment>
<dbReference type="PROSITE" id="PS50088">
    <property type="entry name" value="ANK_REPEAT"/>
    <property type="match status" value="1"/>
</dbReference>